<sequence length="88" mass="9123">MLVLAFLFSLAAALALHVASPTQQLIARRLRAGRRYAGLLTLVSLLCAMQALGAAFGLVTALALGAASLFIVSLLAAERRRALSSGNT</sequence>
<name>A0A2U3THL0_9NEIS</name>
<keyword evidence="1" id="KW-0812">Transmembrane</keyword>
<keyword evidence="1" id="KW-0472">Membrane</keyword>
<dbReference type="RefSeq" id="WP_107888621.1">
    <property type="nucleotide sequence ID" value="NZ_CALFSO010000119.1"/>
</dbReference>
<dbReference type="KEGG" id="maer:DAI18_01760"/>
<proteinExistence type="predicted"/>
<organism evidence="2 3">
    <name type="scientific">Microvirgula aerodenitrificans</name>
    <dbReference type="NCBI Taxonomy" id="57480"/>
    <lineage>
        <taxon>Bacteria</taxon>
        <taxon>Pseudomonadati</taxon>
        <taxon>Pseudomonadota</taxon>
        <taxon>Betaproteobacteria</taxon>
        <taxon>Neisseriales</taxon>
        <taxon>Aquaspirillaceae</taxon>
        <taxon>Microvirgula</taxon>
    </lineage>
</organism>
<accession>A0A2U3THL0</accession>
<keyword evidence="1" id="KW-1133">Transmembrane helix</keyword>
<reference evidence="2 3" key="1">
    <citation type="submission" date="2018-04" db="EMBL/GenBank/DDBJ databases">
        <title>Denitrifier Microvirgula.</title>
        <authorList>
            <person name="Anderson E."/>
            <person name="Jang J."/>
            <person name="Ishii S."/>
        </authorList>
    </citation>
    <scope>NUCLEOTIDE SEQUENCE [LARGE SCALE GENOMIC DNA]</scope>
    <source>
        <strain evidence="2 3">BE2.4</strain>
    </source>
</reference>
<dbReference type="EMBL" id="CP028519">
    <property type="protein sequence ID" value="AVY92906.1"/>
    <property type="molecule type" value="Genomic_DNA"/>
</dbReference>
<protein>
    <recommendedName>
        <fullName evidence="4">DUF3325 domain-containing protein</fullName>
    </recommendedName>
</protein>
<evidence type="ECO:0008006" key="4">
    <source>
        <dbReference type="Google" id="ProtNLM"/>
    </source>
</evidence>
<gene>
    <name evidence="2" type="ORF">DAI18_01760</name>
</gene>
<dbReference type="AlphaFoldDB" id="A0A2U3THL0"/>
<feature type="transmembrane region" description="Helical" evidence="1">
    <location>
        <begin position="43"/>
        <end position="76"/>
    </location>
</feature>
<keyword evidence="3" id="KW-1185">Reference proteome</keyword>
<dbReference type="Proteomes" id="UP000244173">
    <property type="component" value="Chromosome"/>
</dbReference>
<evidence type="ECO:0000313" key="3">
    <source>
        <dbReference type="Proteomes" id="UP000244173"/>
    </source>
</evidence>
<evidence type="ECO:0000313" key="2">
    <source>
        <dbReference type="EMBL" id="AVY92906.1"/>
    </source>
</evidence>
<evidence type="ECO:0000256" key="1">
    <source>
        <dbReference type="SAM" id="Phobius"/>
    </source>
</evidence>